<dbReference type="GO" id="GO:0005829">
    <property type="term" value="C:cytosol"/>
    <property type="evidence" value="ECO:0007669"/>
    <property type="project" value="TreeGrafter"/>
</dbReference>
<evidence type="ECO:0008006" key="4">
    <source>
        <dbReference type="Google" id="ProtNLM"/>
    </source>
</evidence>
<dbReference type="EMBL" id="VCDI01000004">
    <property type="protein sequence ID" value="TLU72026.1"/>
    <property type="molecule type" value="Genomic_DNA"/>
</dbReference>
<keyword evidence="1" id="KW-0732">Signal</keyword>
<feature type="chain" id="PRO_5024463905" description="CreA family protein" evidence="1">
    <location>
        <begin position="25"/>
        <end position="159"/>
    </location>
</feature>
<dbReference type="AlphaFoldDB" id="A0A5R9J9I7"/>
<dbReference type="Proteomes" id="UP000305654">
    <property type="component" value="Unassembled WGS sequence"/>
</dbReference>
<comment type="caution">
    <text evidence="2">The sequence shown here is derived from an EMBL/GenBank/DDBJ whole genome shotgun (WGS) entry which is preliminary data.</text>
</comment>
<name>A0A5R9J9I7_9PROT</name>
<protein>
    <recommendedName>
        <fullName evidence="4">CreA family protein</fullName>
    </recommendedName>
</protein>
<dbReference type="OrthoDB" id="9788409at2"/>
<evidence type="ECO:0000256" key="1">
    <source>
        <dbReference type="SAM" id="SignalP"/>
    </source>
</evidence>
<evidence type="ECO:0000313" key="2">
    <source>
        <dbReference type="EMBL" id="TLU72026.1"/>
    </source>
</evidence>
<accession>A0A5R9J9I7</accession>
<feature type="signal peptide" evidence="1">
    <location>
        <begin position="1"/>
        <end position="24"/>
    </location>
</feature>
<sequence>MINRLTIASLLALTAGLWSPSAHADGQKRIGAVSTTFRLLGRNDQIAVDRYDDPRVDNVSCYMSHAETGGVRGSLGVATDPSRFSIACRATGKPVVHGDLPASEVVFDQSSSFFFKVIRVTRMYDPEKHVLLYLVWSTRAMTTGGSPYNSITAVPLDAP</sequence>
<gene>
    <name evidence="2" type="ORF">FE263_12890</name>
</gene>
<proteinExistence type="predicted"/>
<dbReference type="PIRSF" id="PIRSF003174">
    <property type="entry name" value="CreA"/>
    <property type="match status" value="1"/>
</dbReference>
<dbReference type="InterPro" id="IPR010292">
    <property type="entry name" value="Uncharacterised_CreA"/>
</dbReference>
<dbReference type="PANTHER" id="PTHR37952:SF2">
    <property type="entry name" value="PROTEIN CREA"/>
    <property type="match status" value="1"/>
</dbReference>
<keyword evidence="3" id="KW-1185">Reference proteome</keyword>
<dbReference type="Pfam" id="PF05981">
    <property type="entry name" value="CreA"/>
    <property type="match status" value="1"/>
</dbReference>
<evidence type="ECO:0000313" key="3">
    <source>
        <dbReference type="Proteomes" id="UP000305654"/>
    </source>
</evidence>
<reference evidence="2 3" key="1">
    <citation type="submission" date="2019-05" db="EMBL/GenBank/DDBJ databases">
        <authorList>
            <person name="Pankratov T."/>
            <person name="Grouzdev D."/>
        </authorList>
    </citation>
    <scope>NUCLEOTIDE SEQUENCE [LARGE SCALE GENOMIC DNA]</scope>
    <source>
        <strain evidence="2 3">KEBCLARHB70R</strain>
    </source>
</reference>
<organism evidence="2 3">
    <name type="scientific">Lichenicoccus roseus</name>
    <dbReference type="NCBI Taxonomy" id="2683649"/>
    <lineage>
        <taxon>Bacteria</taxon>
        <taxon>Pseudomonadati</taxon>
        <taxon>Pseudomonadota</taxon>
        <taxon>Alphaproteobacteria</taxon>
        <taxon>Acetobacterales</taxon>
        <taxon>Acetobacteraceae</taxon>
        <taxon>Lichenicoccus</taxon>
    </lineage>
</organism>
<dbReference type="PANTHER" id="PTHR37952">
    <property type="match status" value="1"/>
</dbReference>